<dbReference type="CDD" id="cd00063">
    <property type="entry name" value="FN3"/>
    <property type="match status" value="1"/>
</dbReference>
<dbReference type="Pfam" id="PF25275">
    <property type="entry name" value="Golvesin_C"/>
    <property type="match status" value="1"/>
</dbReference>
<proteinExistence type="predicted"/>
<keyword evidence="3" id="KW-0456">Lyase</keyword>
<feature type="signal peptide" evidence="1">
    <location>
        <begin position="1"/>
        <end position="19"/>
    </location>
</feature>
<accession>A0A2P8CIK9</accession>
<gene>
    <name evidence="4" type="ORF">CLV93_102601</name>
    <name evidence="3" type="ORF">JCM18694_12210</name>
</gene>
<keyword evidence="1" id="KW-0732">Signal</keyword>
<keyword evidence="6" id="KW-1185">Reference proteome</keyword>
<dbReference type="Proteomes" id="UP000396862">
    <property type="component" value="Unassembled WGS sequence"/>
</dbReference>
<sequence>MKILLLSTLIFFMIVPARAQSYYNKEKVNTLPGKVKRAYRRTSRYLDDAVKGDFKYTPPERSKIDTLFFSGDTLVIQFKDEFGYKTLRTLQVKDIYAQLDDKLRGLARRHPVKVVVKGYQLSRLVPNYYREDKDPLRLMPDSLNQPIHVQDISKPYRITEGLNHRHIALWNSHGWYYNNKKDRWEWQRAPVFTTVEDVLPTSFVLPFLVPMLENAGANVYLPRERDTQPHEVIVDNQDSSYREEAYQNKFTTGEGTGFGVGTPPYVAGQNPFQKGDYRVLNLEPGSKAQVSWTPNIPAEGKYAVYVSYKTLPNSSDKAHYEVRHAGGTTHFVVDQQMGGSTWVYLGTFQFKKGTDPAQGSVTLLANGVKGEVLTADAVRFGGGMGNVARGGKVSGRPRWTEGARYYLQYCGFPDSLTYSFNEGQNDYVDDYRSRARWVNYLHGGKYMEPWITKEKNVPGEHIPIDLSLAFHTDAGHHLGTDTIVGTLAIYSTRDAEFNKKYPDGRSRLTNRDFADMLSTQIVSDIRANEQPNWTQRELWDKRYSEATYATIPSALLELLSHQNLGDMISGNDPEFRFVVARAIYKSMLKFLATYHEVPYIVQPLPVDAFSAKLDSGKTELSWHPVDDPLEPTAKPKQYVVYTRIGDSGWDNGVLVDQPEYKTPALEQGKIYSYKITAVNEGGESFPSNILSVCNNGSDTTVMVVDAFDRVSAPEVINQGNFTGFAGWLDEGVAWGNDLSTIGSQYNFNQLMPWIDNDEPGHGASYQNRTAMLPLGNNFDHVYSHGVAIQEAGYNFVSCSRKTLENGTVSLTGYPMVDVIFGEEKTTEKPGGVEKYTLFTPEMQKALTDYCSSPSARLFISGAYVGSDSFESEHRDVTEEEKNFVRNVLGYFGRTDHATDSPLVKATTGSPLPAFDGKFGFNMEYRPDMYRVESPDAIEPADSTGTTILRYVANNKSAAVACDKGYRVVTLGFPFETITTPEQRAVVMKEILGYLRKK</sequence>
<dbReference type="OrthoDB" id="719733at2"/>
<dbReference type="Gene3D" id="3.40.630.40">
    <property type="entry name" value="Zn-dependent exopeptidases"/>
    <property type="match status" value="1"/>
</dbReference>
<evidence type="ECO:0000313" key="6">
    <source>
        <dbReference type="Proteomes" id="UP000396862"/>
    </source>
</evidence>
<reference evidence="4 5" key="1">
    <citation type="submission" date="2018-03" db="EMBL/GenBank/DDBJ databases">
        <title>Genomic Encyclopedia of Archaeal and Bacterial Type Strains, Phase II (KMG-II): from individual species to whole genera.</title>
        <authorList>
            <person name="Goeker M."/>
        </authorList>
    </citation>
    <scope>NUCLEOTIDE SEQUENCE [LARGE SCALE GENOMIC DNA]</scope>
    <source>
        <strain evidence="4 5">DSM 27267</strain>
    </source>
</reference>
<reference evidence="3 6" key="2">
    <citation type="submission" date="2019-10" db="EMBL/GenBank/DDBJ databases">
        <title>Prolixibacter strains distinguished by the presence of nitrate reductase genes were adept at nitrate-dependent anaerobic corrosion of metallic iron and carbon steel.</title>
        <authorList>
            <person name="Iino T."/>
            <person name="Shono N."/>
            <person name="Ito K."/>
            <person name="Nakamura R."/>
            <person name="Sueoka K."/>
            <person name="Harayama S."/>
            <person name="Ohkuma M."/>
        </authorList>
    </citation>
    <scope>NUCLEOTIDE SEQUENCE [LARGE SCALE GENOMIC DNA]</scope>
    <source>
        <strain evidence="3 6">MIC1-1</strain>
    </source>
</reference>
<dbReference type="InterPro" id="IPR033803">
    <property type="entry name" value="CBD-like_Golvesin-Xly"/>
</dbReference>
<dbReference type="Proteomes" id="UP000240621">
    <property type="component" value="Unassembled WGS sequence"/>
</dbReference>
<dbReference type="SUPFAM" id="SSF53187">
    <property type="entry name" value="Zn-dependent exopeptidases"/>
    <property type="match status" value="1"/>
</dbReference>
<dbReference type="EMBL" id="PYGC01000002">
    <property type="protein sequence ID" value="PSK84810.1"/>
    <property type="molecule type" value="Genomic_DNA"/>
</dbReference>
<dbReference type="InterPro" id="IPR003961">
    <property type="entry name" value="FN3_dom"/>
</dbReference>
<evidence type="ECO:0000313" key="4">
    <source>
        <dbReference type="EMBL" id="PSK84810.1"/>
    </source>
</evidence>
<dbReference type="SUPFAM" id="SSF49265">
    <property type="entry name" value="Fibronectin type III"/>
    <property type="match status" value="1"/>
</dbReference>
<feature type="chain" id="PRO_5015142212" evidence="1">
    <location>
        <begin position="20"/>
        <end position="997"/>
    </location>
</feature>
<dbReference type="InterPro" id="IPR036116">
    <property type="entry name" value="FN3_sf"/>
</dbReference>
<dbReference type="EMBL" id="BLAU01000001">
    <property type="protein sequence ID" value="GET20975.1"/>
    <property type="molecule type" value="Genomic_DNA"/>
</dbReference>
<name>A0A2P8CIK9_9BACT</name>
<evidence type="ECO:0000256" key="1">
    <source>
        <dbReference type="SAM" id="SignalP"/>
    </source>
</evidence>
<comment type="caution">
    <text evidence="4">The sequence shown here is derived from an EMBL/GenBank/DDBJ whole genome shotgun (WGS) entry which is preliminary data.</text>
</comment>
<dbReference type="Gene3D" id="2.60.40.10">
    <property type="entry name" value="Immunoglobulins"/>
    <property type="match status" value="1"/>
</dbReference>
<evidence type="ECO:0000259" key="2">
    <source>
        <dbReference type="PROSITE" id="PS50853"/>
    </source>
</evidence>
<dbReference type="InterPro" id="IPR013783">
    <property type="entry name" value="Ig-like_fold"/>
</dbReference>
<evidence type="ECO:0000313" key="3">
    <source>
        <dbReference type="EMBL" id="GET20975.1"/>
    </source>
</evidence>
<dbReference type="PROSITE" id="PS50853">
    <property type="entry name" value="FN3"/>
    <property type="match status" value="1"/>
</dbReference>
<dbReference type="RefSeq" id="WP_146141967.1">
    <property type="nucleotide sequence ID" value="NZ_BLAU01000001.1"/>
</dbReference>
<organism evidence="4 5">
    <name type="scientific">Prolixibacter denitrificans</name>
    <dbReference type="NCBI Taxonomy" id="1541063"/>
    <lineage>
        <taxon>Bacteria</taxon>
        <taxon>Pseudomonadati</taxon>
        <taxon>Bacteroidota</taxon>
        <taxon>Bacteroidia</taxon>
        <taxon>Marinilabiliales</taxon>
        <taxon>Prolixibacteraceae</taxon>
        <taxon>Prolixibacter</taxon>
    </lineage>
</organism>
<feature type="domain" description="Fibronectin type-III" evidence="2">
    <location>
        <begin position="602"/>
        <end position="698"/>
    </location>
</feature>
<evidence type="ECO:0000313" key="5">
    <source>
        <dbReference type="Proteomes" id="UP000240621"/>
    </source>
</evidence>
<protein>
    <submittedName>
        <fullName evidence="3">Xanthan lyase</fullName>
    </submittedName>
</protein>
<dbReference type="AlphaFoldDB" id="A0A2P8CIK9"/>
<dbReference type="GO" id="GO:0016829">
    <property type="term" value="F:lyase activity"/>
    <property type="evidence" value="ECO:0007669"/>
    <property type="project" value="UniProtKB-KW"/>
</dbReference>